<dbReference type="AlphaFoldDB" id="A0A9P7TXS5"/>
<accession>A0A9P7TXS5</accession>
<evidence type="ECO:0000256" key="1">
    <source>
        <dbReference type="SAM" id="MobiDB-lite"/>
    </source>
</evidence>
<name>A0A9P7TXS5_9HYPO</name>
<organism evidence="2 3">
    <name type="scientific">Claviceps aff. purpurea</name>
    <dbReference type="NCBI Taxonomy" id="1967640"/>
    <lineage>
        <taxon>Eukaryota</taxon>
        <taxon>Fungi</taxon>
        <taxon>Dikarya</taxon>
        <taxon>Ascomycota</taxon>
        <taxon>Pezizomycotina</taxon>
        <taxon>Sordariomycetes</taxon>
        <taxon>Hypocreomycetidae</taxon>
        <taxon>Hypocreales</taxon>
        <taxon>Clavicipitaceae</taxon>
        <taxon>Claviceps</taxon>
    </lineage>
</organism>
<keyword evidence="3" id="KW-1185">Reference proteome</keyword>
<evidence type="ECO:0000313" key="2">
    <source>
        <dbReference type="EMBL" id="KAG6282819.1"/>
    </source>
</evidence>
<dbReference type="Proteomes" id="UP000707071">
    <property type="component" value="Unassembled WGS sequence"/>
</dbReference>
<gene>
    <name evidence="2" type="ORF">E4U09_000474</name>
</gene>
<feature type="region of interest" description="Disordered" evidence="1">
    <location>
        <begin position="1"/>
        <end position="28"/>
    </location>
</feature>
<dbReference type="EMBL" id="SRRH01001117">
    <property type="protein sequence ID" value="KAG6282819.1"/>
    <property type="molecule type" value="Genomic_DNA"/>
</dbReference>
<proteinExistence type="predicted"/>
<evidence type="ECO:0000313" key="3">
    <source>
        <dbReference type="Proteomes" id="UP000707071"/>
    </source>
</evidence>
<comment type="caution">
    <text evidence="2">The sequence shown here is derived from an EMBL/GenBank/DDBJ whole genome shotgun (WGS) entry which is preliminary data.</text>
</comment>
<sequence>MDDNSNAYKQLHHDLDSSGNFLPSHEEHNQPSILPMIFDTLNEAGVINGEALEELLWAQSGNAMFNRSEDLS</sequence>
<reference evidence="2 3" key="1">
    <citation type="journal article" date="2020" name="bioRxiv">
        <title>Whole genome comparisons of ergot fungi reveals the divergence and evolution of species within the genus Claviceps are the result of varying mechanisms driving genome evolution and host range expansion.</title>
        <authorList>
            <person name="Wyka S.A."/>
            <person name="Mondo S.J."/>
            <person name="Liu M."/>
            <person name="Dettman J."/>
            <person name="Nalam V."/>
            <person name="Broders K.D."/>
        </authorList>
    </citation>
    <scope>NUCLEOTIDE SEQUENCE [LARGE SCALE GENOMIC DNA]</scope>
    <source>
        <strain evidence="2 3">Clav52</strain>
    </source>
</reference>
<feature type="non-terminal residue" evidence="2">
    <location>
        <position position="1"/>
    </location>
</feature>
<protein>
    <submittedName>
        <fullName evidence="2">Uncharacterized protein</fullName>
    </submittedName>
</protein>